<protein>
    <submittedName>
        <fullName evidence="2">Uncharacterized protein</fullName>
    </submittedName>
</protein>
<feature type="region of interest" description="Disordered" evidence="1">
    <location>
        <begin position="1"/>
        <end position="27"/>
    </location>
</feature>
<dbReference type="AlphaFoldDB" id="A0AAP0P9R9"/>
<proteinExistence type="predicted"/>
<evidence type="ECO:0000313" key="3">
    <source>
        <dbReference type="Proteomes" id="UP001420932"/>
    </source>
</evidence>
<dbReference type="Proteomes" id="UP001420932">
    <property type="component" value="Unassembled WGS sequence"/>
</dbReference>
<dbReference type="EMBL" id="JBBNAF010000006">
    <property type="protein sequence ID" value="KAK9135264.1"/>
    <property type="molecule type" value="Genomic_DNA"/>
</dbReference>
<evidence type="ECO:0000256" key="1">
    <source>
        <dbReference type="SAM" id="MobiDB-lite"/>
    </source>
</evidence>
<reference evidence="2 3" key="1">
    <citation type="submission" date="2024-01" db="EMBL/GenBank/DDBJ databases">
        <title>Genome assemblies of Stephania.</title>
        <authorList>
            <person name="Yang L."/>
        </authorList>
    </citation>
    <scope>NUCLEOTIDE SEQUENCE [LARGE SCALE GENOMIC DNA]</scope>
    <source>
        <strain evidence="2">YNDBR</strain>
        <tissue evidence="2">Leaf</tissue>
    </source>
</reference>
<gene>
    <name evidence="2" type="ORF">Syun_014594</name>
</gene>
<accession>A0AAP0P9R9</accession>
<organism evidence="2 3">
    <name type="scientific">Stephania yunnanensis</name>
    <dbReference type="NCBI Taxonomy" id="152371"/>
    <lineage>
        <taxon>Eukaryota</taxon>
        <taxon>Viridiplantae</taxon>
        <taxon>Streptophyta</taxon>
        <taxon>Embryophyta</taxon>
        <taxon>Tracheophyta</taxon>
        <taxon>Spermatophyta</taxon>
        <taxon>Magnoliopsida</taxon>
        <taxon>Ranunculales</taxon>
        <taxon>Menispermaceae</taxon>
        <taxon>Menispermoideae</taxon>
        <taxon>Cissampelideae</taxon>
        <taxon>Stephania</taxon>
    </lineage>
</organism>
<keyword evidence="3" id="KW-1185">Reference proteome</keyword>
<comment type="caution">
    <text evidence="2">The sequence shown here is derived from an EMBL/GenBank/DDBJ whole genome shotgun (WGS) entry which is preliminary data.</text>
</comment>
<feature type="compositionally biased region" description="Polar residues" evidence="1">
    <location>
        <begin position="13"/>
        <end position="25"/>
    </location>
</feature>
<evidence type="ECO:0000313" key="2">
    <source>
        <dbReference type="EMBL" id="KAK9135264.1"/>
    </source>
</evidence>
<name>A0AAP0P9R9_9MAGN</name>
<sequence length="58" mass="6534">MQCGGGNCDKKSQTSLRLDSSSIGNGRSWPIHFQCTPGYRYVMFNLCKSLSIYNELQI</sequence>